<proteinExistence type="predicted"/>
<dbReference type="SUPFAM" id="SSF75005">
    <property type="entry name" value="Arabinanase/levansucrase/invertase"/>
    <property type="match status" value="1"/>
</dbReference>
<gene>
    <name evidence="2" type="ordered locus">Ppha_0385</name>
</gene>
<name>B4SCD4_PELPB</name>
<dbReference type="EMBL" id="CP001110">
    <property type="protein sequence ID" value="ACF42714.1"/>
    <property type="molecule type" value="Genomic_DNA"/>
</dbReference>
<dbReference type="InterPro" id="IPR023296">
    <property type="entry name" value="Glyco_hydro_beta-prop_sf"/>
</dbReference>
<evidence type="ECO:0000313" key="3">
    <source>
        <dbReference type="Proteomes" id="UP000002724"/>
    </source>
</evidence>
<dbReference type="HOGENOM" id="CLU_2181389_0_0_10"/>
<feature type="domain" description="Glucosamine inositolphosphorylceramide transferase 1 N-terminal" evidence="1">
    <location>
        <begin position="1"/>
        <end position="90"/>
    </location>
</feature>
<evidence type="ECO:0000259" key="1">
    <source>
        <dbReference type="Pfam" id="PF24793"/>
    </source>
</evidence>
<dbReference type="Pfam" id="PF24793">
    <property type="entry name" value="GINT1_N"/>
    <property type="match status" value="1"/>
</dbReference>
<dbReference type="Proteomes" id="UP000002724">
    <property type="component" value="Chromosome"/>
</dbReference>
<evidence type="ECO:0000313" key="2">
    <source>
        <dbReference type="EMBL" id="ACF42714.1"/>
    </source>
</evidence>
<dbReference type="STRING" id="324925.Ppha_0385"/>
<sequence length="109" mass="12568">MYMIPECAKSRQIKLYKAAPFPGKWEQCATLIKSNKRYPPLLDPSIVLHDGRWYLFSFARKLQNLHLFSSDTLYGPWTEHPKSPVIRATTKKRLPMTLSFSQGKSIGIV</sequence>
<dbReference type="Gene3D" id="2.115.10.20">
    <property type="entry name" value="Glycosyl hydrolase domain, family 43"/>
    <property type="match status" value="1"/>
</dbReference>
<keyword evidence="3" id="KW-1185">Reference proteome</keyword>
<reference evidence="2 3" key="1">
    <citation type="submission" date="2008-06" db="EMBL/GenBank/DDBJ databases">
        <title>Complete sequence of Pelodictyon phaeoclathratiforme BU-1.</title>
        <authorList>
            <consortium name="US DOE Joint Genome Institute"/>
            <person name="Lucas S."/>
            <person name="Copeland A."/>
            <person name="Lapidus A."/>
            <person name="Glavina del Rio T."/>
            <person name="Dalin E."/>
            <person name="Tice H."/>
            <person name="Bruce D."/>
            <person name="Goodwin L."/>
            <person name="Pitluck S."/>
            <person name="Schmutz J."/>
            <person name="Larimer F."/>
            <person name="Land M."/>
            <person name="Hauser L."/>
            <person name="Kyrpides N."/>
            <person name="Mikhailova N."/>
            <person name="Liu Z."/>
            <person name="Li T."/>
            <person name="Zhao F."/>
            <person name="Overmann J."/>
            <person name="Bryant D.A."/>
            <person name="Richardson P."/>
        </authorList>
    </citation>
    <scope>NUCLEOTIDE SEQUENCE [LARGE SCALE GENOMIC DNA]</scope>
    <source>
        <strain evidence="3">DSM 5477 / BU-1</strain>
    </source>
</reference>
<dbReference type="eggNOG" id="COG0223">
    <property type="taxonomic scope" value="Bacteria"/>
</dbReference>
<protein>
    <recommendedName>
        <fullName evidence="1">Glucosamine inositolphosphorylceramide transferase 1 N-terminal domain-containing protein</fullName>
    </recommendedName>
</protein>
<dbReference type="InterPro" id="IPR056442">
    <property type="entry name" value="GINT1_N"/>
</dbReference>
<dbReference type="AlphaFoldDB" id="B4SCD4"/>
<dbReference type="KEGG" id="pph:Ppha_0385"/>
<accession>B4SCD4</accession>
<organism evidence="2 3">
    <name type="scientific">Pelodictyon phaeoclathratiforme (strain DSM 5477 / BU-1)</name>
    <dbReference type="NCBI Taxonomy" id="324925"/>
    <lineage>
        <taxon>Bacteria</taxon>
        <taxon>Pseudomonadati</taxon>
        <taxon>Chlorobiota</taxon>
        <taxon>Chlorobiia</taxon>
        <taxon>Chlorobiales</taxon>
        <taxon>Chlorobiaceae</taxon>
        <taxon>Chlorobium/Pelodictyon group</taxon>
        <taxon>Pelodictyon</taxon>
    </lineage>
</organism>